<dbReference type="EMBL" id="VEVO01000014">
    <property type="protein sequence ID" value="KAF0031121.1"/>
    <property type="molecule type" value="Genomic_DNA"/>
</dbReference>
<dbReference type="AlphaFoldDB" id="A0A6A4SJ19"/>
<protein>
    <submittedName>
        <fullName evidence="2">Uncharacterized protein</fullName>
    </submittedName>
</protein>
<proteinExistence type="predicted"/>
<accession>A0A6A4SJ19</accession>
<comment type="caution">
    <text evidence="2">The sequence shown here is derived from an EMBL/GenBank/DDBJ whole genome shotgun (WGS) entry which is preliminary data.</text>
</comment>
<evidence type="ECO:0000256" key="1">
    <source>
        <dbReference type="SAM" id="MobiDB-lite"/>
    </source>
</evidence>
<reference evidence="2 3" key="1">
    <citation type="submission" date="2019-06" db="EMBL/GenBank/DDBJ databases">
        <title>Draft genomes of female and male turbot (Scophthalmus maximus).</title>
        <authorList>
            <person name="Xu H."/>
            <person name="Xu X.-W."/>
            <person name="Shao C."/>
            <person name="Chen S."/>
        </authorList>
    </citation>
    <scope>NUCLEOTIDE SEQUENCE [LARGE SCALE GENOMIC DNA]</scope>
    <source>
        <strain evidence="2">Ysfricsl-2016a</strain>
        <tissue evidence="2">Blood</tissue>
    </source>
</reference>
<name>A0A6A4SJ19_SCOMX</name>
<evidence type="ECO:0000313" key="3">
    <source>
        <dbReference type="Proteomes" id="UP000438429"/>
    </source>
</evidence>
<evidence type="ECO:0000313" key="2">
    <source>
        <dbReference type="EMBL" id="KAF0031121.1"/>
    </source>
</evidence>
<sequence>MSFTSAAHKQPGHRRSGDYTVEKREVATDGKQRKEQSFGERRDLYSRCSYSQGVGEVQLPAALLQRSSSYILVTNLSVLINGERRCVSVNKPQQLHHEIMHDLSGAHGFDSGKI</sequence>
<feature type="region of interest" description="Disordered" evidence="1">
    <location>
        <begin position="1"/>
        <end position="40"/>
    </location>
</feature>
<organism evidence="2 3">
    <name type="scientific">Scophthalmus maximus</name>
    <name type="common">Turbot</name>
    <name type="synonym">Psetta maxima</name>
    <dbReference type="NCBI Taxonomy" id="52904"/>
    <lineage>
        <taxon>Eukaryota</taxon>
        <taxon>Metazoa</taxon>
        <taxon>Chordata</taxon>
        <taxon>Craniata</taxon>
        <taxon>Vertebrata</taxon>
        <taxon>Euteleostomi</taxon>
        <taxon>Actinopterygii</taxon>
        <taxon>Neopterygii</taxon>
        <taxon>Teleostei</taxon>
        <taxon>Neoteleostei</taxon>
        <taxon>Acanthomorphata</taxon>
        <taxon>Carangaria</taxon>
        <taxon>Pleuronectiformes</taxon>
        <taxon>Pleuronectoidei</taxon>
        <taxon>Scophthalmidae</taxon>
        <taxon>Scophthalmus</taxon>
    </lineage>
</organism>
<dbReference type="Proteomes" id="UP000438429">
    <property type="component" value="Unassembled WGS sequence"/>
</dbReference>
<gene>
    <name evidence="2" type="ORF">F2P81_015676</name>
</gene>
<feature type="compositionally biased region" description="Basic and acidic residues" evidence="1">
    <location>
        <begin position="15"/>
        <end position="40"/>
    </location>
</feature>